<accession>A0A2D0MX63</accession>
<dbReference type="Gene3D" id="1.10.150.20">
    <property type="entry name" value="5' to 3' exonuclease, C-terminal subdomain"/>
    <property type="match status" value="1"/>
</dbReference>
<dbReference type="EMBL" id="PDUD01000072">
    <property type="protein sequence ID" value="PHN00851.1"/>
    <property type="molecule type" value="Genomic_DNA"/>
</dbReference>
<evidence type="ECO:0000313" key="8">
    <source>
        <dbReference type="Proteomes" id="UP000223913"/>
    </source>
</evidence>
<dbReference type="Gene3D" id="2.40.50.100">
    <property type="match status" value="1"/>
</dbReference>
<dbReference type="FunFam" id="2.40.50.100:FF:000060">
    <property type="entry name" value="Apicoplast ribosomal protein L27"/>
    <property type="match status" value="1"/>
</dbReference>
<reference evidence="7 8" key="1">
    <citation type="submission" date="2017-10" db="EMBL/GenBank/DDBJ databases">
        <title>The draft genome sequence of Lewinella nigricans NBRC 102662.</title>
        <authorList>
            <person name="Wang K."/>
        </authorList>
    </citation>
    <scope>NUCLEOTIDE SEQUENCE [LARGE SCALE GENOMIC DNA]</scope>
    <source>
        <strain evidence="7 8">NBRC 102662</strain>
    </source>
</reference>
<keyword evidence="2 5" id="KW-0689">Ribosomal protein</keyword>
<dbReference type="AlphaFoldDB" id="A0A2D0MX63"/>
<evidence type="ECO:0000313" key="7">
    <source>
        <dbReference type="EMBL" id="PHN00851.1"/>
    </source>
</evidence>
<comment type="caution">
    <text evidence="7">The sequence shown here is derived from an EMBL/GenBank/DDBJ whole genome shotgun (WGS) entry which is preliminary data.</text>
</comment>
<dbReference type="Pfam" id="PF01016">
    <property type="entry name" value="Ribosomal_L27"/>
    <property type="match status" value="1"/>
</dbReference>
<comment type="similarity">
    <text evidence="1 5">Belongs to the bacterial ribosomal protein bL27 family.</text>
</comment>
<evidence type="ECO:0000256" key="4">
    <source>
        <dbReference type="ARBA" id="ARBA00035175"/>
    </source>
</evidence>
<evidence type="ECO:0000256" key="6">
    <source>
        <dbReference type="SAM" id="MobiDB-lite"/>
    </source>
</evidence>
<dbReference type="InterPro" id="IPR001684">
    <property type="entry name" value="Ribosomal_bL27"/>
</dbReference>
<feature type="compositionally biased region" description="Basic and acidic residues" evidence="6">
    <location>
        <begin position="114"/>
        <end position="144"/>
    </location>
</feature>
<feature type="compositionally biased region" description="Low complexity" evidence="6">
    <location>
        <begin position="95"/>
        <end position="113"/>
    </location>
</feature>
<organism evidence="7 8">
    <name type="scientific">Flavilitoribacter nigricans (strain ATCC 23147 / DSM 23189 / NBRC 102662 / NCIMB 1420 / SS-2)</name>
    <name type="common">Lewinella nigricans</name>
    <dbReference type="NCBI Taxonomy" id="1122177"/>
    <lineage>
        <taxon>Bacteria</taxon>
        <taxon>Pseudomonadati</taxon>
        <taxon>Bacteroidota</taxon>
        <taxon>Saprospiria</taxon>
        <taxon>Saprospirales</taxon>
        <taxon>Lewinellaceae</taxon>
        <taxon>Flavilitoribacter</taxon>
    </lineage>
</organism>
<dbReference type="PANTHER" id="PTHR15893:SF0">
    <property type="entry name" value="LARGE RIBOSOMAL SUBUNIT PROTEIN BL27M"/>
    <property type="match status" value="1"/>
</dbReference>
<evidence type="ECO:0000256" key="5">
    <source>
        <dbReference type="HAMAP-Rule" id="MF_00539"/>
    </source>
</evidence>
<dbReference type="GO" id="GO:0022625">
    <property type="term" value="C:cytosolic large ribosomal subunit"/>
    <property type="evidence" value="ECO:0007669"/>
    <property type="project" value="TreeGrafter"/>
</dbReference>
<dbReference type="PANTHER" id="PTHR15893">
    <property type="entry name" value="RIBOSOMAL PROTEIN L27"/>
    <property type="match status" value="1"/>
</dbReference>
<dbReference type="PRINTS" id="PR00063">
    <property type="entry name" value="RIBOSOMALL27"/>
</dbReference>
<dbReference type="PROSITE" id="PS00831">
    <property type="entry name" value="RIBOSOMAL_L27"/>
    <property type="match status" value="1"/>
</dbReference>
<dbReference type="InterPro" id="IPR018261">
    <property type="entry name" value="Ribosomal_bL27_CS"/>
</dbReference>
<dbReference type="NCBIfam" id="TIGR00062">
    <property type="entry name" value="L27"/>
    <property type="match status" value="1"/>
</dbReference>
<dbReference type="GO" id="GO:0003735">
    <property type="term" value="F:structural constituent of ribosome"/>
    <property type="evidence" value="ECO:0007669"/>
    <property type="project" value="InterPro"/>
</dbReference>
<dbReference type="OrthoDB" id="9803474at2"/>
<keyword evidence="8" id="KW-1185">Reference proteome</keyword>
<keyword evidence="3 5" id="KW-0687">Ribonucleoprotein</keyword>
<proteinExistence type="inferred from homology"/>
<gene>
    <name evidence="5" type="primary">rpmA</name>
    <name evidence="7" type="ORF">CRP01_40155</name>
</gene>
<evidence type="ECO:0000256" key="2">
    <source>
        <dbReference type="ARBA" id="ARBA00022980"/>
    </source>
</evidence>
<evidence type="ECO:0000256" key="3">
    <source>
        <dbReference type="ARBA" id="ARBA00023274"/>
    </source>
</evidence>
<dbReference type="HAMAP" id="MF_00539">
    <property type="entry name" value="Ribosomal_bL27"/>
    <property type="match status" value="1"/>
</dbReference>
<dbReference type="SUPFAM" id="SSF110324">
    <property type="entry name" value="Ribosomal L27 protein-like"/>
    <property type="match status" value="1"/>
</dbReference>
<name>A0A2D0MX63_FLAN2</name>
<dbReference type="Proteomes" id="UP000223913">
    <property type="component" value="Unassembled WGS sequence"/>
</dbReference>
<feature type="region of interest" description="Disordered" evidence="6">
    <location>
        <begin position="95"/>
        <end position="148"/>
    </location>
</feature>
<evidence type="ECO:0000256" key="1">
    <source>
        <dbReference type="ARBA" id="ARBA00010797"/>
    </source>
</evidence>
<dbReference type="RefSeq" id="WP_099155751.1">
    <property type="nucleotide sequence ID" value="NZ_PDUD01000072.1"/>
</dbReference>
<protein>
    <recommendedName>
        <fullName evidence="4 5">Large ribosomal subunit protein bL27</fullName>
    </recommendedName>
</protein>
<dbReference type="GO" id="GO:0006412">
    <property type="term" value="P:translation"/>
    <property type="evidence" value="ECO:0007669"/>
    <property type="project" value="UniProtKB-UniRule"/>
</dbReference>
<sequence length="243" mass="26013">MAHKKGVGSTDNGRDSKSKRLGVKLFGGQAAIAGNIIVRQRGTKYHAGNNVYMGKDFTLHARVDGTVVYSKGRKDRTFVSILPVDAVATVEKAAPAPAKAKAAPKAAAPAPEVEAPKAEAPKEEAPKAEAPKAEAAPKAKKSDKITLPSGKKIKQDDLKIVEGIGPKIEGLLNDAGINTWADLAEAPEDKVQAILDEAGPRYRMHDPATWSKQAQMANDGQWEELEAYQDRLDGGREVTDEEE</sequence>